<gene>
    <name evidence="2" type="ORF">GCM10023165_42190</name>
</gene>
<evidence type="ECO:0000313" key="2">
    <source>
        <dbReference type="EMBL" id="GAA4352649.1"/>
    </source>
</evidence>
<dbReference type="Pfam" id="PF01402">
    <property type="entry name" value="RHH_1"/>
    <property type="match status" value="1"/>
</dbReference>
<dbReference type="Gene3D" id="1.20.5.780">
    <property type="entry name" value="Single helix bin"/>
    <property type="match status" value="1"/>
</dbReference>
<dbReference type="InterPro" id="IPR002145">
    <property type="entry name" value="CopG"/>
</dbReference>
<dbReference type="SUPFAM" id="SSF47598">
    <property type="entry name" value="Ribbon-helix-helix"/>
    <property type="match status" value="1"/>
</dbReference>
<accession>A0ABP8I7D8</accession>
<protein>
    <recommendedName>
        <fullName evidence="1">Ribbon-helix-helix protein CopG domain-containing protein</fullName>
    </recommendedName>
</protein>
<dbReference type="EMBL" id="BAABGJ010000076">
    <property type="protein sequence ID" value="GAA4352649.1"/>
    <property type="molecule type" value="Genomic_DNA"/>
</dbReference>
<keyword evidence="3" id="KW-1185">Reference proteome</keyword>
<sequence>MTLSIRLPAEDETLLERAAAALHISKSEFIRRSIAAYAGKVLPAERAAAEIDALYIGKGGGLRKPESVANPGKRAILERLREKHGYAR</sequence>
<evidence type="ECO:0000313" key="3">
    <source>
        <dbReference type="Proteomes" id="UP001500975"/>
    </source>
</evidence>
<dbReference type="RefSeq" id="WP_345540395.1">
    <property type="nucleotide sequence ID" value="NZ_BAABGJ010000076.1"/>
</dbReference>
<organism evidence="2 3">
    <name type="scientific">Variovorax defluvii</name>
    <dbReference type="NCBI Taxonomy" id="913761"/>
    <lineage>
        <taxon>Bacteria</taxon>
        <taxon>Pseudomonadati</taxon>
        <taxon>Pseudomonadota</taxon>
        <taxon>Betaproteobacteria</taxon>
        <taxon>Burkholderiales</taxon>
        <taxon>Comamonadaceae</taxon>
        <taxon>Variovorax</taxon>
    </lineage>
</organism>
<reference evidence="3" key="1">
    <citation type="journal article" date="2019" name="Int. J. Syst. Evol. Microbiol.">
        <title>The Global Catalogue of Microorganisms (GCM) 10K type strain sequencing project: providing services to taxonomists for standard genome sequencing and annotation.</title>
        <authorList>
            <consortium name="The Broad Institute Genomics Platform"/>
            <consortium name="The Broad Institute Genome Sequencing Center for Infectious Disease"/>
            <person name="Wu L."/>
            <person name="Ma J."/>
        </authorList>
    </citation>
    <scope>NUCLEOTIDE SEQUENCE [LARGE SCALE GENOMIC DNA]</scope>
    <source>
        <strain evidence="3">JCM 17804</strain>
    </source>
</reference>
<comment type="caution">
    <text evidence="2">The sequence shown here is derived from an EMBL/GenBank/DDBJ whole genome shotgun (WGS) entry which is preliminary data.</text>
</comment>
<proteinExistence type="predicted"/>
<dbReference type="Proteomes" id="UP001500975">
    <property type="component" value="Unassembled WGS sequence"/>
</dbReference>
<name>A0ABP8I7D8_9BURK</name>
<feature type="domain" description="Ribbon-helix-helix protein CopG" evidence="1">
    <location>
        <begin position="2"/>
        <end position="39"/>
    </location>
</feature>
<dbReference type="InterPro" id="IPR010985">
    <property type="entry name" value="Ribbon_hlx_hlx"/>
</dbReference>
<evidence type="ECO:0000259" key="1">
    <source>
        <dbReference type="Pfam" id="PF01402"/>
    </source>
</evidence>